<sequence length="366" mass="39881">MSAAPEARLPGLDLLRSLAIVWVMLFHTFLIGGLGAPWDAITRFGWAGVDLFFVLSGFLIGSQWLGALQRREPVRLRDFYLRRAWRILPAYLVVVAVYASAPALREAPGLAPLWQFLTFTLNLCIDYAQNQAFSHAWSLCVEEHFYLLFPVLALALNRRATARGVALAGAAVVLGGIALRTALWWHGNATQSDRPWFIEDLYYPTWTRLDGLLAGVGLAALRVARPALWQRLQAQPGRWAVAGGLLLAAAFSLFDHRTGLPANAVGWPLLSAGLACLVLAAASPRLPAVPGMAWLAGLSYSLYLSHKLALHAVHTWVAPALGWQGLAMVPVYALAIAALGAALHYGVERPGLLLRDRVRRPLRVAA</sequence>
<gene>
    <name evidence="3" type="ORF">ACG01O_07525</name>
</gene>
<feature type="transmembrane region" description="Helical" evidence="1">
    <location>
        <begin position="44"/>
        <end position="66"/>
    </location>
</feature>
<evidence type="ECO:0000259" key="2">
    <source>
        <dbReference type="Pfam" id="PF01757"/>
    </source>
</evidence>
<feature type="transmembrane region" description="Helical" evidence="1">
    <location>
        <begin position="260"/>
        <end position="281"/>
    </location>
</feature>
<dbReference type="RefSeq" id="WP_394383116.1">
    <property type="nucleotide sequence ID" value="NZ_JBIGIB010000002.1"/>
</dbReference>
<dbReference type="GO" id="GO:0016746">
    <property type="term" value="F:acyltransferase activity"/>
    <property type="evidence" value="ECO:0007669"/>
    <property type="project" value="UniProtKB-KW"/>
</dbReference>
<feature type="transmembrane region" description="Helical" evidence="1">
    <location>
        <begin position="326"/>
        <end position="347"/>
    </location>
</feature>
<keyword evidence="3" id="KW-0012">Acyltransferase</keyword>
<feature type="domain" description="Acyltransferase 3" evidence="2">
    <location>
        <begin position="10"/>
        <end position="338"/>
    </location>
</feature>
<accession>A0ABW7GXB8</accession>
<dbReference type="PANTHER" id="PTHR23028">
    <property type="entry name" value="ACETYLTRANSFERASE"/>
    <property type="match status" value="1"/>
</dbReference>
<keyword evidence="1" id="KW-1133">Transmembrane helix</keyword>
<organism evidence="3 4">
    <name type="scientific">Pelomonas baiyunensis</name>
    <dbReference type="NCBI Taxonomy" id="3299026"/>
    <lineage>
        <taxon>Bacteria</taxon>
        <taxon>Pseudomonadati</taxon>
        <taxon>Pseudomonadota</taxon>
        <taxon>Betaproteobacteria</taxon>
        <taxon>Burkholderiales</taxon>
        <taxon>Sphaerotilaceae</taxon>
        <taxon>Roseateles</taxon>
    </lineage>
</organism>
<dbReference type="PANTHER" id="PTHR23028:SF53">
    <property type="entry name" value="ACYL_TRANSF_3 DOMAIN-CONTAINING PROTEIN"/>
    <property type="match status" value="1"/>
</dbReference>
<evidence type="ECO:0000256" key="1">
    <source>
        <dbReference type="SAM" id="Phobius"/>
    </source>
</evidence>
<feature type="transmembrane region" description="Helical" evidence="1">
    <location>
        <begin position="288"/>
        <end position="306"/>
    </location>
</feature>
<keyword evidence="1" id="KW-0472">Membrane</keyword>
<keyword evidence="4" id="KW-1185">Reference proteome</keyword>
<keyword evidence="1" id="KW-0812">Transmembrane</keyword>
<evidence type="ECO:0000313" key="4">
    <source>
        <dbReference type="Proteomes" id="UP001606303"/>
    </source>
</evidence>
<dbReference type="InterPro" id="IPR050879">
    <property type="entry name" value="Acyltransferase_3"/>
</dbReference>
<feature type="transmembrane region" description="Helical" evidence="1">
    <location>
        <begin position="236"/>
        <end position="254"/>
    </location>
</feature>
<evidence type="ECO:0000313" key="3">
    <source>
        <dbReference type="EMBL" id="MFG6466449.1"/>
    </source>
</evidence>
<feature type="transmembrane region" description="Helical" evidence="1">
    <location>
        <begin position="164"/>
        <end position="185"/>
    </location>
</feature>
<dbReference type="Proteomes" id="UP001606303">
    <property type="component" value="Unassembled WGS sequence"/>
</dbReference>
<dbReference type="EC" id="2.3.-.-" evidence="3"/>
<proteinExistence type="predicted"/>
<dbReference type="Pfam" id="PF01757">
    <property type="entry name" value="Acyl_transf_3"/>
    <property type="match status" value="1"/>
</dbReference>
<reference evidence="3 4" key="1">
    <citation type="submission" date="2024-08" db="EMBL/GenBank/DDBJ databases">
        <authorList>
            <person name="Lu H."/>
        </authorList>
    </citation>
    <scope>NUCLEOTIDE SEQUENCE [LARGE SCALE GENOMIC DNA]</scope>
    <source>
        <strain evidence="3 4">BYS87W</strain>
    </source>
</reference>
<feature type="transmembrane region" description="Helical" evidence="1">
    <location>
        <begin position="18"/>
        <end position="38"/>
    </location>
</feature>
<name>A0ABW7GXB8_9BURK</name>
<keyword evidence="3" id="KW-0808">Transferase</keyword>
<dbReference type="EMBL" id="JBIGIB010000002">
    <property type="protein sequence ID" value="MFG6466449.1"/>
    <property type="molecule type" value="Genomic_DNA"/>
</dbReference>
<feature type="transmembrane region" description="Helical" evidence="1">
    <location>
        <begin position="205"/>
        <end position="224"/>
    </location>
</feature>
<protein>
    <submittedName>
        <fullName evidence="3">Acyltransferase family protein</fullName>
        <ecNumber evidence="3">2.3.-.-</ecNumber>
    </submittedName>
</protein>
<dbReference type="InterPro" id="IPR002656">
    <property type="entry name" value="Acyl_transf_3_dom"/>
</dbReference>
<comment type="caution">
    <text evidence="3">The sequence shown here is derived from an EMBL/GenBank/DDBJ whole genome shotgun (WGS) entry which is preliminary data.</text>
</comment>
<feature type="transmembrane region" description="Helical" evidence="1">
    <location>
        <begin position="136"/>
        <end position="157"/>
    </location>
</feature>
<feature type="transmembrane region" description="Helical" evidence="1">
    <location>
        <begin position="87"/>
        <end position="104"/>
    </location>
</feature>